<dbReference type="AlphaFoldDB" id="A0A844T5W9"/>
<reference evidence="2 3" key="1">
    <citation type="submission" date="2019-12" db="EMBL/GenBank/DDBJ databases">
        <title>Draft genome sequences Bradyrhizobium cajani AMBPC1010, Bradyrhizobium pachyrhizi AMBPC1040 and Bradyrhizobium yuanmingense ALSPC3051, three plant growth promoting strains isolated from nodules of Cajanus cajan L. in Dominican Republic.</title>
        <authorList>
            <person name="Flores-Felix J.D."/>
            <person name="Araujo J."/>
            <person name="Diaz-Alcantara C."/>
            <person name="Gonzalez-Andres F."/>
            <person name="Velazquez E."/>
        </authorList>
    </citation>
    <scope>NUCLEOTIDE SEQUENCE [LARGE SCALE GENOMIC DNA]</scope>
    <source>
        <strain evidence="2 3">1040</strain>
    </source>
</reference>
<dbReference type="Proteomes" id="UP000436468">
    <property type="component" value="Unassembled WGS sequence"/>
</dbReference>
<dbReference type="EMBL" id="WQNF01000084">
    <property type="protein sequence ID" value="MVT71434.1"/>
    <property type="molecule type" value="Genomic_DNA"/>
</dbReference>
<proteinExistence type="predicted"/>
<feature type="signal peptide" evidence="1">
    <location>
        <begin position="1"/>
        <end position="21"/>
    </location>
</feature>
<evidence type="ECO:0000313" key="3">
    <source>
        <dbReference type="Proteomes" id="UP000436468"/>
    </source>
</evidence>
<name>A0A844T5W9_9BRAD</name>
<organism evidence="2 3">
    <name type="scientific">Bradyrhizobium pachyrhizi</name>
    <dbReference type="NCBI Taxonomy" id="280333"/>
    <lineage>
        <taxon>Bacteria</taxon>
        <taxon>Pseudomonadati</taxon>
        <taxon>Pseudomonadota</taxon>
        <taxon>Alphaproteobacteria</taxon>
        <taxon>Hyphomicrobiales</taxon>
        <taxon>Nitrobacteraceae</taxon>
        <taxon>Bradyrhizobium</taxon>
    </lineage>
</organism>
<sequence length="107" mass="11542">MMRADTAVAAALALLPTSATLGEDNATGKCTFSSDRGFLTSDDAVDLPEELETRWVGDGCDWRPSGSLACQCDVDSAVYWEGNWAQQDEGQVRSAFIEYGLIRTDNG</sequence>
<keyword evidence="3" id="KW-1185">Reference proteome</keyword>
<dbReference type="RefSeq" id="WP_050404857.1">
    <property type="nucleotide sequence ID" value="NZ_WQNF01000084.1"/>
</dbReference>
<protein>
    <submittedName>
        <fullName evidence="2">Uncharacterized protein</fullName>
    </submittedName>
</protein>
<evidence type="ECO:0000313" key="2">
    <source>
        <dbReference type="EMBL" id="MVT71434.1"/>
    </source>
</evidence>
<accession>A0A844T5W9</accession>
<comment type="caution">
    <text evidence="2">The sequence shown here is derived from an EMBL/GenBank/DDBJ whole genome shotgun (WGS) entry which is preliminary data.</text>
</comment>
<evidence type="ECO:0000256" key="1">
    <source>
        <dbReference type="SAM" id="SignalP"/>
    </source>
</evidence>
<keyword evidence="1" id="KW-0732">Signal</keyword>
<gene>
    <name evidence="2" type="ORF">GPL21_41370</name>
</gene>
<feature type="chain" id="PRO_5032725374" evidence="1">
    <location>
        <begin position="22"/>
        <end position="107"/>
    </location>
</feature>